<accession>H2BWK2</accession>
<dbReference type="PANTHER" id="PTHR13194:SF19">
    <property type="entry name" value="NAD(P)-BINDING ROSSMANN-FOLD SUPERFAMILY PROTEIN"/>
    <property type="match status" value="1"/>
</dbReference>
<dbReference type="SUPFAM" id="SSF49785">
    <property type="entry name" value="Galactose-binding domain-like"/>
    <property type="match status" value="1"/>
</dbReference>
<dbReference type="InterPro" id="IPR008979">
    <property type="entry name" value="Galactose-bd-like_sf"/>
</dbReference>
<dbReference type="PANTHER" id="PTHR13194">
    <property type="entry name" value="COMPLEX I INTERMEDIATE-ASSOCIATED PROTEIN 30"/>
    <property type="match status" value="1"/>
</dbReference>
<organism evidence="4 5">
    <name type="scientific">Gillisia limnaea (strain DSM 15749 / LMG 21470 / R-8282)</name>
    <dbReference type="NCBI Taxonomy" id="865937"/>
    <lineage>
        <taxon>Bacteria</taxon>
        <taxon>Pseudomonadati</taxon>
        <taxon>Bacteroidota</taxon>
        <taxon>Flavobacteriia</taxon>
        <taxon>Flavobacteriales</taxon>
        <taxon>Flavobacteriaceae</taxon>
        <taxon>Gillisia</taxon>
    </lineage>
</organism>
<protein>
    <submittedName>
        <fullName evidence="4">NADH:ubiquinone oxidoreductase complex I intermediate-associated protein 30</fullName>
    </submittedName>
</protein>
<keyword evidence="5" id="KW-1185">Reference proteome</keyword>
<dbReference type="EMBL" id="JH594606">
    <property type="protein sequence ID" value="EHQ02980.1"/>
    <property type="molecule type" value="Genomic_DNA"/>
</dbReference>
<dbReference type="InterPro" id="IPR013857">
    <property type="entry name" value="NADH-UbQ_OxRdtase-assoc_prot30"/>
</dbReference>
<evidence type="ECO:0000256" key="1">
    <source>
        <dbReference type="ARBA" id="ARBA00007884"/>
    </source>
</evidence>
<keyword evidence="2" id="KW-0472">Membrane</keyword>
<evidence type="ECO:0000256" key="2">
    <source>
        <dbReference type="SAM" id="Phobius"/>
    </source>
</evidence>
<feature type="domain" description="NADH:ubiquinone oxidoreductase intermediate-associated protein 30" evidence="3">
    <location>
        <begin position="21"/>
        <end position="171"/>
    </location>
</feature>
<evidence type="ECO:0000313" key="4">
    <source>
        <dbReference type="EMBL" id="EHQ02980.1"/>
    </source>
</evidence>
<proteinExistence type="inferred from homology"/>
<feature type="transmembrane region" description="Helical" evidence="2">
    <location>
        <begin position="6"/>
        <end position="23"/>
    </location>
</feature>
<keyword evidence="2" id="KW-1133">Transmembrane helix</keyword>
<name>H2BWK2_GILLR</name>
<dbReference type="AlphaFoldDB" id="H2BWK2"/>
<evidence type="ECO:0000259" key="3">
    <source>
        <dbReference type="Pfam" id="PF08547"/>
    </source>
</evidence>
<dbReference type="HOGENOM" id="CLU_059028_5_0_10"/>
<dbReference type="STRING" id="865937.Gilli_2353"/>
<keyword evidence="2" id="KW-0812">Transmembrane</keyword>
<gene>
    <name evidence="4" type="ORF">Gilli_2353</name>
</gene>
<evidence type="ECO:0000313" key="5">
    <source>
        <dbReference type="Proteomes" id="UP000003844"/>
    </source>
</evidence>
<dbReference type="InterPro" id="IPR039131">
    <property type="entry name" value="NDUFAF1"/>
</dbReference>
<dbReference type="Proteomes" id="UP000003844">
    <property type="component" value="Unassembled WGS sequence"/>
</dbReference>
<dbReference type="eggNOG" id="COG0702">
    <property type="taxonomic scope" value="Bacteria"/>
</dbReference>
<keyword evidence="4" id="KW-0830">Ubiquinone</keyword>
<dbReference type="Gene3D" id="2.60.120.430">
    <property type="entry name" value="Galactose-binding lectin"/>
    <property type="match status" value="1"/>
</dbReference>
<sequence>MVQQLYILILILLIMSRLLLFDFSSTDDWSGWEVENDVVMGGNSSSKLERSVEGNAVFKGAVSLENNGGFASVQYHFDSKNIKGYEKAHIQLKGDGKDYQFRIKTNLNDRASYVYTFKTTGDWQTVEIPLNQMEPTYRGNKLDKPNFNADKIQEIRFLIGNKKAEDFRLEIDQIELK</sequence>
<comment type="similarity">
    <text evidence="1">Belongs to the CIA30 family.</text>
</comment>
<dbReference type="Pfam" id="PF08547">
    <property type="entry name" value="CIA30"/>
    <property type="match status" value="1"/>
</dbReference>
<reference evidence="5" key="1">
    <citation type="journal article" date="2012" name="Stand. Genomic Sci.">
        <title>Genome sequence of the Antarctic rhodopsins-containing flavobacterium Gillisia limnaea type strain (R-8282(T)).</title>
        <authorList>
            <person name="Riedel T."/>
            <person name="Held B."/>
            <person name="Nolan M."/>
            <person name="Lucas S."/>
            <person name="Lapidus A."/>
            <person name="Tice H."/>
            <person name="Del Rio T.G."/>
            <person name="Cheng J.F."/>
            <person name="Han C."/>
            <person name="Tapia R."/>
            <person name="Goodwin L.A."/>
            <person name="Pitluck S."/>
            <person name="Liolios K."/>
            <person name="Mavromatis K."/>
            <person name="Pagani I."/>
            <person name="Ivanova N."/>
            <person name="Mikhailova N."/>
            <person name="Pati A."/>
            <person name="Chen A."/>
            <person name="Palaniappan K."/>
            <person name="Land M."/>
            <person name="Rohde M."/>
            <person name="Tindall B.J."/>
            <person name="Detter J.C."/>
            <person name="Goker M."/>
            <person name="Bristow J."/>
            <person name="Eisen J.A."/>
            <person name="Markowitz V."/>
            <person name="Hugenholtz P."/>
            <person name="Kyrpides N.C."/>
            <person name="Klenk H.P."/>
            <person name="Woyke T."/>
        </authorList>
    </citation>
    <scope>NUCLEOTIDE SEQUENCE [LARGE SCALE GENOMIC DNA]</scope>
    <source>
        <strain evidence="5">DSM 15749 / LMG 21470 / R-8282</strain>
    </source>
</reference>